<evidence type="ECO:0000313" key="2">
    <source>
        <dbReference type="EMBL" id="STX43509.1"/>
    </source>
</evidence>
<evidence type="ECO:0000313" key="1">
    <source>
        <dbReference type="EMBL" id="KTD10604.1"/>
    </source>
</evidence>
<dbReference type="OrthoDB" id="5637780at2"/>
<dbReference type="STRING" id="45066.Lgra_1570"/>
<reference evidence="1 3" key="1">
    <citation type="submission" date="2015-11" db="EMBL/GenBank/DDBJ databases">
        <title>Genomic analysis of 38 Legionella species identifies large and diverse effector repertoires.</title>
        <authorList>
            <person name="Burstein D."/>
            <person name="Amaro F."/>
            <person name="Zusman T."/>
            <person name="Lifshitz Z."/>
            <person name="Cohen O."/>
            <person name="Gilbert J.A."/>
            <person name="Pupko T."/>
            <person name="Shuman H.A."/>
            <person name="Segal G."/>
        </authorList>
    </citation>
    <scope>NUCLEOTIDE SEQUENCE [LARGE SCALE GENOMIC DNA]</scope>
    <source>
        <strain evidence="1 3">Lyon 8420412</strain>
    </source>
</reference>
<gene>
    <name evidence="1" type="ORF">Lgra_1570</name>
    <name evidence="2" type="ORF">NCTC12388_01099</name>
</gene>
<dbReference type="RefSeq" id="WP_058498728.1">
    <property type="nucleotide sequence ID" value="NZ_CAAAHW010000001.1"/>
</dbReference>
<reference evidence="2 4" key="2">
    <citation type="submission" date="2018-06" db="EMBL/GenBank/DDBJ databases">
        <authorList>
            <consortium name="Pathogen Informatics"/>
            <person name="Doyle S."/>
        </authorList>
    </citation>
    <scope>NUCLEOTIDE SEQUENCE [LARGE SCALE GENOMIC DNA]</scope>
    <source>
        <strain evidence="2 4">NCTC12388</strain>
    </source>
</reference>
<accession>A0A378J7Q8</accession>
<keyword evidence="3" id="KW-1185">Reference proteome</keyword>
<name>A0A378J7Q8_9GAMM</name>
<dbReference type="EMBL" id="LNYE01000022">
    <property type="protein sequence ID" value="KTD10604.1"/>
    <property type="molecule type" value="Genomic_DNA"/>
</dbReference>
<evidence type="ECO:0000313" key="3">
    <source>
        <dbReference type="Proteomes" id="UP000054691"/>
    </source>
</evidence>
<dbReference type="AlphaFoldDB" id="A0A378J7Q8"/>
<protein>
    <submittedName>
        <fullName evidence="2">Uncharacterized protein</fullName>
    </submittedName>
</protein>
<proteinExistence type="predicted"/>
<dbReference type="Proteomes" id="UP000254476">
    <property type="component" value="Unassembled WGS sequence"/>
</dbReference>
<evidence type="ECO:0000313" key="4">
    <source>
        <dbReference type="Proteomes" id="UP000254476"/>
    </source>
</evidence>
<dbReference type="Proteomes" id="UP000054691">
    <property type="component" value="Unassembled WGS sequence"/>
</dbReference>
<organism evidence="2 4">
    <name type="scientific">Legionella gratiana</name>
    <dbReference type="NCBI Taxonomy" id="45066"/>
    <lineage>
        <taxon>Bacteria</taxon>
        <taxon>Pseudomonadati</taxon>
        <taxon>Pseudomonadota</taxon>
        <taxon>Gammaproteobacteria</taxon>
        <taxon>Legionellales</taxon>
        <taxon>Legionellaceae</taxon>
        <taxon>Legionella</taxon>
    </lineage>
</organism>
<sequence>MKEHNTLILLNELSKKINNLYGFVKIAGENFGEPAINSGPCGPFANAFYTIWNQKFTERVNIAFIMVKNSDECWHVLIRLPNGLLFDGGIGVHPDDRWDKNKFDIVDMFQYDLQLLEKHSGGLNRKYPRYCPNFSIGEVTDLITNYINLIEERKNSPGHINFTK</sequence>
<dbReference type="EMBL" id="UGOB01000001">
    <property type="protein sequence ID" value="STX43509.1"/>
    <property type="molecule type" value="Genomic_DNA"/>
</dbReference>